<comment type="caution">
    <text evidence="1">The sequence shown here is derived from an EMBL/GenBank/DDBJ whole genome shotgun (WGS) entry which is preliminary data.</text>
</comment>
<sequence>MKKTKELFYLIKFIDQRYINSFLEKGQIHYEPLYYFSELERKTGDRRIGDAFEGNACFNPINLPIFFLMKNKKGKVIKAVPFKNNNLRMVKGLPEKLKQRIGICSFFYVAAEDLEYFTGKDGNRYYKFNDRIISELVNFIKKDDRIPVMIHNIPEFAKRCEKQHSPLKPVYYYDESDFNNWDSITTNSPIFYSQLKRKVYSGQHEVRLLKILKELNEGENIEIGNIKTIARVLDRDGLCNDKYIFKC</sequence>
<reference evidence="1 2" key="1">
    <citation type="submission" date="2022-01" db="EMBL/GenBank/DDBJ databases">
        <title>VMRC isolate genome collection.</title>
        <authorList>
            <person name="France M."/>
            <person name="Rutt L."/>
            <person name="Humphrys M."/>
            <person name="Ravel J."/>
        </authorList>
    </citation>
    <scope>NUCLEOTIDE SEQUENCE [LARGE SCALE GENOMIC DNA]</scope>
    <source>
        <strain evidence="1 2">C0030B4</strain>
    </source>
</reference>
<accession>A0ABT4K7W0</accession>
<proteinExistence type="predicted"/>
<name>A0ABT4K7W0_9LACO</name>
<protein>
    <submittedName>
        <fullName evidence="1">Uncharacterized protein</fullName>
    </submittedName>
</protein>
<keyword evidence="2" id="KW-1185">Reference proteome</keyword>
<organism evidence="1 2">
    <name type="scientific">Limosilactobacillus vaginalis</name>
    <dbReference type="NCBI Taxonomy" id="1633"/>
    <lineage>
        <taxon>Bacteria</taxon>
        <taxon>Bacillati</taxon>
        <taxon>Bacillota</taxon>
        <taxon>Bacilli</taxon>
        <taxon>Lactobacillales</taxon>
        <taxon>Lactobacillaceae</taxon>
        <taxon>Limosilactobacillus</taxon>
    </lineage>
</organism>
<gene>
    <name evidence="1" type="ORF">L2504_06710</name>
</gene>
<evidence type="ECO:0000313" key="2">
    <source>
        <dbReference type="Proteomes" id="UP001527392"/>
    </source>
</evidence>
<evidence type="ECO:0000313" key="1">
    <source>
        <dbReference type="EMBL" id="MCZ3781820.1"/>
    </source>
</evidence>
<dbReference type="EMBL" id="JAKHMS010000016">
    <property type="protein sequence ID" value="MCZ3781820.1"/>
    <property type="molecule type" value="Genomic_DNA"/>
</dbReference>
<dbReference type="Proteomes" id="UP001527392">
    <property type="component" value="Unassembled WGS sequence"/>
</dbReference>
<dbReference type="RefSeq" id="WP_269257385.1">
    <property type="nucleotide sequence ID" value="NZ_JAKHMK010000015.1"/>
</dbReference>